<dbReference type="SMART" id="SM00326">
    <property type="entry name" value="SH3"/>
    <property type="match status" value="1"/>
</dbReference>
<dbReference type="InterPro" id="IPR001452">
    <property type="entry name" value="SH3_domain"/>
</dbReference>
<dbReference type="Proteomes" id="UP001217089">
    <property type="component" value="Unassembled WGS sequence"/>
</dbReference>
<dbReference type="PROSITE" id="PS50002">
    <property type="entry name" value="SH3"/>
    <property type="match status" value="1"/>
</dbReference>
<evidence type="ECO:0000313" key="4">
    <source>
        <dbReference type="EMBL" id="KAJ8304492.1"/>
    </source>
</evidence>
<dbReference type="PRINTS" id="PR00452">
    <property type="entry name" value="SH3DOMAIN"/>
</dbReference>
<dbReference type="SUPFAM" id="SSF50044">
    <property type="entry name" value="SH3-domain"/>
    <property type="match status" value="1"/>
</dbReference>
<comment type="caution">
    <text evidence="4">The sequence shown here is derived from an EMBL/GenBank/DDBJ whole genome shotgun (WGS) entry which is preliminary data.</text>
</comment>
<accession>A0ABQ9EGT8</accession>
<dbReference type="Gene3D" id="2.30.30.40">
    <property type="entry name" value="SH3 Domains"/>
    <property type="match status" value="1"/>
</dbReference>
<sequence>MAYIPYYNHLIEMLETNEEFKKSFADGCEEREKPYAVALYDFIPENDSELGFNEGDQIQLLRNIDNNWYEGSVKGRTGLFPKNYVRVVVN</sequence>
<evidence type="ECO:0000256" key="2">
    <source>
        <dbReference type="PROSITE-ProRule" id="PRU00192"/>
    </source>
</evidence>
<dbReference type="InterPro" id="IPR050384">
    <property type="entry name" value="Endophilin_SH3RF"/>
</dbReference>
<protein>
    <recommendedName>
        <fullName evidence="3">SH3 domain-containing protein</fullName>
    </recommendedName>
</protein>
<dbReference type="InterPro" id="IPR036028">
    <property type="entry name" value="SH3-like_dom_sf"/>
</dbReference>
<proteinExistence type="predicted"/>
<dbReference type="PANTHER" id="PTHR14167">
    <property type="entry name" value="SH3 DOMAIN-CONTAINING"/>
    <property type="match status" value="1"/>
</dbReference>
<evidence type="ECO:0000259" key="3">
    <source>
        <dbReference type="PROSITE" id="PS50002"/>
    </source>
</evidence>
<name>A0ABQ9EGT8_TEGGR</name>
<dbReference type="PRINTS" id="PR00499">
    <property type="entry name" value="P67PHOX"/>
</dbReference>
<feature type="domain" description="SH3" evidence="3">
    <location>
        <begin position="31"/>
        <end position="90"/>
    </location>
</feature>
<gene>
    <name evidence="4" type="ORF">KUTeg_018075</name>
</gene>
<keyword evidence="1 2" id="KW-0728">SH3 domain</keyword>
<keyword evidence="5" id="KW-1185">Reference proteome</keyword>
<dbReference type="Pfam" id="PF00018">
    <property type="entry name" value="SH3_1"/>
    <property type="match status" value="1"/>
</dbReference>
<reference evidence="4 5" key="1">
    <citation type="submission" date="2022-12" db="EMBL/GenBank/DDBJ databases">
        <title>Chromosome-level genome of Tegillarca granosa.</title>
        <authorList>
            <person name="Kim J."/>
        </authorList>
    </citation>
    <scope>NUCLEOTIDE SEQUENCE [LARGE SCALE GENOMIC DNA]</scope>
    <source>
        <strain evidence="4">Teg-2019</strain>
        <tissue evidence="4">Adductor muscle</tissue>
    </source>
</reference>
<dbReference type="PANTHER" id="PTHR14167:SF116">
    <property type="entry name" value="CAP, ISOFORM AC"/>
    <property type="match status" value="1"/>
</dbReference>
<dbReference type="EMBL" id="JARBDR010000903">
    <property type="protein sequence ID" value="KAJ8304492.1"/>
    <property type="molecule type" value="Genomic_DNA"/>
</dbReference>
<evidence type="ECO:0000256" key="1">
    <source>
        <dbReference type="ARBA" id="ARBA00022443"/>
    </source>
</evidence>
<organism evidence="4 5">
    <name type="scientific">Tegillarca granosa</name>
    <name type="common">Malaysian cockle</name>
    <name type="synonym">Anadara granosa</name>
    <dbReference type="NCBI Taxonomy" id="220873"/>
    <lineage>
        <taxon>Eukaryota</taxon>
        <taxon>Metazoa</taxon>
        <taxon>Spiralia</taxon>
        <taxon>Lophotrochozoa</taxon>
        <taxon>Mollusca</taxon>
        <taxon>Bivalvia</taxon>
        <taxon>Autobranchia</taxon>
        <taxon>Pteriomorphia</taxon>
        <taxon>Arcoida</taxon>
        <taxon>Arcoidea</taxon>
        <taxon>Arcidae</taxon>
        <taxon>Tegillarca</taxon>
    </lineage>
</organism>
<evidence type="ECO:0000313" key="5">
    <source>
        <dbReference type="Proteomes" id="UP001217089"/>
    </source>
</evidence>